<dbReference type="GO" id="GO:0070291">
    <property type="term" value="P:N-acylethanolamine metabolic process"/>
    <property type="evidence" value="ECO:0007669"/>
    <property type="project" value="TreeGrafter"/>
</dbReference>
<feature type="compositionally biased region" description="Polar residues" evidence="2">
    <location>
        <begin position="95"/>
        <end position="104"/>
    </location>
</feature>
<dbReference type="GO" id="GO:0005737">
    <property type="term" value="C:cytoplasm"/>
    <property type="evidence" value="ECO:0007669"/>
    <property type="project" value="TreeGrafter"/>
</dbReference>
<dbReference type="EMBL" id="CP090175">
    <property type="protein sequence ID" value="UJO24840.1"/>
    <property type="molecule type" value="Genomic_DNA"/>
</dbReference>
<evidence type="ECO:0000256" key="1">
    <source>
        <dbReference type="PIRSR" id="PIRSR038896-50"/>
    </source>
</evidence>
<feature type="domain" description="Metallo-beta-lactamase" evidence="3">
    <location>
        <begin position="140"/>
        <end position="367"/>
    </location>
</feature>
<evidence type="ECO:0000259" key="3">
    <source>
        <dbReference type="Pfam" id="PF12706"/>
    </source>
</evidence>
<evidence type="ECO:0000256" key="2">
    <source>
        <dbReference type="SAM" id="MobiDB-lite"/>
    </source>
</evidence>
<dbReference type="InterPro" id="IPR036866">
    <property type="entry name" value="RibonucZ/Hydroxyglut_hydro"/>
</dbReference>
<keyword evidence="5" id="KW-1185">Reference proteome</keyword>
<feature type="region of interest" description="Disordered" evidence="2">
    <location>
        <begin position="92"/>
        <end position="115"/>
    </location>
</feature>
<reference evidence="4" key="2">
    <citation type="journal article" date="2022" name="Microb. Genom.">
        <title>A chromosome-scale genome assembly of the tomato pathogen Cladosporium fulvum reveals a compartmentalized genome architecture and the presence of a dispensable chromosome.</title>
        <authorList>
            <person name="Zaccaron A.Z."/>
            <person name="Chen L.H."/>
            <person name="Samaras A."/>
            <person name="Stergiopoulos I."/>
        </authorList>
    </citation>
    <scope>NUCLEOTIDE SEQUENCE</scope>
    <source>
        <strain evidence="4">Race5_Kim</strain>
    </source>
</reference>
<evidence type="ECO:0000313" key="4">
    <source>
        <dbReference type="EMBL" id="UJO24840.1"/>
    </source>
</evidence>
<dbReference type="SUPFAM" id="SSF56281">
    <property type="entry name" value="Metallo-hydrolase/oxidoreductase"/>
    <property type="match status" value="1"/>
</dbReference>
<evidence type="ECO:0000313" key="5">
    <source>
        <dbReference type="Proteomes" id="UP000756132"/>
    </source>
</evidence>
<sequence>MSCLRLCRIRNISSSLTRKLSHAHKMSTTTTASSKTSTVHITQPAYTLPSPPEAKDLKHHLKRNQVFENPWPSFVDPGGFTVGVKMTRRKIQGKDVSNSSSSTLAVRKPHFHPSRKQDDALRATWLGHACYLLEFPSGFRVLFDPVFEERCSPISFLGPKRSTPAPCQVADLPIVDAVVISHNHYDHMSYPTLTAIAAKYPNVRFFCGLGTARWFKENGMPIVVEMDWWESSTITLEGEEGAVEATISCLPSQHGSARTGIDRSRMLWSSWAIQSGGKSAYFAGDTGYRSVPELPDNEDDYSPKYSSLPVCPAFKQIGELRGPFDLGLLPIGAYQPRFIMSPLHSNPYDAVNLLVDTQCKKALAMHWGTWVLTEEDVMEPVRKLGEAVRWRGIEEGVFEVCEVGESREF</sequence>
<feature type="binding site" evidence="1">
    <location>
        <position position="185"/>
    </location>
    <ligand>
        <name>an N-acyl-1,2-diacyl-sn-glycero-3-phosphoethanolamine</name>
        <dbReference type="ChEBI" id="CHEBI:62537"/>
    </ligand>
</feature>
<dbReference type="PANTHER" id="PTHR15032:SF4">
    <property type="entry name" value="N-ACYL-PHOSPHATIDYLETHANOLAMINE-HYDROLYZING PHOSPHOLIPASE D"/>
    <property type="match status" value="1"/>
</dbReference>
<dbReference type="GO" id="GO:0070290">
    <property type="term" value="F:N-acylphosphatidylethanolamine-specific phospholipase D activity"/>
    <property type="evidence" value="ECO:0007669"/>
    <property type="project" value="InterPro"/>
</dbReference>
<dbReference type="InterPro" id="IPR024884">
    <property type="entry name" value="NAPE-PLD"/>
</dbReference>
<organism evidence="4 5">
    <name type="scientific">Passalora fulva</name>
    <name type="common">Tomato leaf mold</name>
    <name type="synonym">Cladosporium fulvum</name>
    <dbReference type="NCBI Taxonomy" id="5499"/>
    <lineage>
        <taxon>Eukaryota</taxon>
        <taxon>Fungi</taxon>
        <taxon>Dikarya</taxon>
        <taxon>Ascomycota</taxon>
        <taxon>Pezizomycotina</taxon>
        <taxon>Dothideomycetes</taxon>
        <taxon>Dothideomycetidae</taxon>
        <taxon>Mycosphaerellales</taxon>
        <taxon>Mycosphaerellaceae</taxon>
        <taxon>Fulvia</taxon>
    </lineage>
</organism>
<dbReference type="PIRSF" id="PIRSF038896">
    <property type="entry name" value="NAPE-PLD"/>
    <property type="match status" value="1"/>
</dbReference>
<accession>A0A9Q8PLP9</accession>
<dbReference type="InterPro" id="IPR001279">
    <property type="entry name" value="Metallo-B-lactamas"/>
</dbReference>
<feature type="binding site" evidence="1">
    <location>
        <position position="344"/>
    </location>
    <ligand>
        <name>an N-acyl-1,2-diacyl-sn-glycero-3-phosphoethanolamine</name>
        <dbReference type="ChEBI" id="CHEBI:62537"/>
    </ligand>
</feature>
<reference evidence="4" key="1">
    <citation type="submission" date="2021-12" db="EMBL/GenBank/DDBJ databases">
        <authorList>
            <person name="Zaccaron A."/>
            <person name="Stergiopoulos I."/>
        </authorList>
    </citation>
    <scope>NUCLEOTIDE SEQUENCE</scope>
    <source>
        <strain evidence="4">Race5_Kim</strain>
    </source>
</reference>
<dbReference type="GO" id="GO:0008270">
    <property type="term" value="F:zinc ion binding"/>
    <property type="evidence" value="ECO:0007669"/>
    <property type="project" value="InterPro"/>
</dbReference>
<dbReference type="FunFam" id="3.60.15.10:FF:000048">
    <property type="entry name" value="Zn-dependent hydrolase/oxidoreductase family protein, putative"/>
    <property type="match status" value="1"/>
</dbReference>
<protein>
    <submittedName>
        <fullName evidence="4">Metal-dependent hydrolase lscR</fullName>
    </submittedName>
</protein>
<dbReference type="OrthoDB" id="332863at2759"/>
<keyword evidence="4" id="KW-0378">Hydrolase</keyword>
<dbReference type="RefSeq" id="XP_047769206.1">
    <property type="nucleotide sequence ID" value="XM_047913435.1"/>
</dbReference>
<dbReference type="Gene3D" id="3.60.15.10">
    <property type="entry name" value="Ribonuclease Z/Hydroxyacylglutathione hydrolase-like"/>
    <property type="match status" value="1"/>
</dbReference>
<dbReference type="GO" id="GO:0070292">
    <property type="term" value="P:N-acylphosphatidylethanolamine metabolic process"/>
    <property type="evidence" value="ECO:0007669"/>
    <property type="project" value="TreeGrafter"/>
</dbReference>
<dbReference type="GeneID" id="71994165"/>
<dbReference type="KEGG" id="ffu:CLAFUR5_14287"/>
<dbReference type="AlphaFoldDB" id="A0A9Q8PLP9"/>
<dbReference type="Pfam" id="PF12706">
    <property type="entry name" value="Lactamase_B_2"/>
    <property type="match status" value="1"/>
</dbReference>
<name>A0A9Q8PLP9_PASFU</name>
<proteinExistence type="predicted"/>
<dbReference type="PANTHER" id="PTHR15032">
    <property type="entry name" value="N-ACYL-PHOSPHATIDYLETHANOLAMINE-HYDROLYZING PHOSPHOLIPASE D"/>
    <property type="match status" value="1"/>
</dbReference>
<dbReference type="Proteomes" id="UP000756132">
    <property type="component" value="Chromosome 13"/>
</dbReference>
<gene>
    <name evidence="4" type="ORF">CLAFUR5_14287</name>
</gene>